<dbReference type="GO" id="GO:0030134">
    <property type="term" value="C:COPII-coated ER to Golgi transport vesicle"/>
    <property type="evidence" value="ECO:0007669"/>
    <property type="project" value="TreeGrafter"/>
</dbReference>
<dbReference type="AlphaFoldDB" id="A0A0G4GBY4"/>
<feature type="transmembrane region" description="Helical" evidence="7">
    <location>
        <begin position="24"/>
        <end position="44"/>
    </location>
</feature>
<evidence type="ECO:0000256" key="1">
    <source>
        <dbReference type="ARBA" id="ARBA00004141"/>
    </source>
</evidence>
<evidence type="ECO:0000259" key="8">
    <source>
        <dbReference type="Pfam" id="PF07970"/>
    </source>
</evidence>
<comment type="similarity">
    <text evidence="2">Belongs to the ERGIC family.</text>
</comment>
<dbReference type="EMBL" id="CDMY01000613">
    <property type="protein sequence ID" value="CEM26352.1"/>
    <property type="molecule type" value="Genomic_DNA"/>
</dbReference>
<feature type="compositionally biased region" description="Basic and acidic residues" evidence="6">
    <location>
        <begin position="419"/>
        <end position="428"/>
    </location>
</feature>
<sequence length="675" mass="74815">MGFRDFDFFRKIPYEIRSQTEPPYHSFLSLLCLAFIVFFGYTSLQNFLTPQPRRRFVIDTGPDMKKMRVNLNMTLHSLPCSAISLDFSDAMGSHVVDVRSTIFKKRLDRFGRPLRTRDSMNDPSQGGMQRKSTSVTGPSLKVGGKNETCGTCYGAGGDDDCCNTCSDVMLAYRLRRWALPRIEDVEQCRNDPQAASMYRPPTIIRLGDFNLGQVIPSIIEQAQHTQPKTGVTAKDLLASHDHDMAPKEAAKTEDQQQGAPGTFKHFAQDDKVLEQAVKAGQIPSRSIASPLPPVLPPMPPRQPPPDSHRSIQEAVQQQKDMAKANEPEQPLPPVQQQQQQKQEQPKADGPPPAAPPAQPAEEAARQPPKEAASGQDGDAQAPPPQDQQAAGGPAQVGQGDGQGQEQQQQEQQHQGQQEQQHEGDVEVSARRRRLTAEDAAVKVAPAAAPAPAAVIQHSRPGGMVQYFLPVLPSFHEAELAKLREQRDETCQIYGYFDTYRVPGNFHIATHALPQEALRSAFGGGRVDMEHTIHHLSISDPEEDEKHSWRHQWALTKLQNRIPLDNFRSPPAYTFQYYLTVIPSSLQPAGASEAARGYQLSASSFITSELVGPAVFFRYDIDPIRVEYYWEEMSYAAYLVELCKIFGGFLALTSFLSRLLDALTGGVSLKVHPRAA</sequence>
<keyword evidence="5 7" id="KW-0472">Membrane</keyword>
<comment type="subcellular location">
    <subcellularLocation>
        <location evidence="1">Membrane</location>
        <topology evidence="1">Multi-pass membrane protein</topology>
    </subcellularLocation>
</comment>
<dbReference type="Pfam" id="PF13850">
    <property type="entry name" value="ERGIC_N"/>
    <property type="match status" value="1"/>
</dbReference>
<dbReference type="OrthoDB" id="449452at2759"/>
<reference evidence="10 11" key="1">
    <citation type="submission" date="2014-11" db="EMBL/GenBank/DDBJ databases">
        <authorList>
            <person name="Zhu J."/>
            <person name="Qi W."/>
            <person name="Song R."/>
        </authorList>
    </citation>
    <scope>NUCLEOTIDE SEQUENCE [LARGE SCALE GENOMIC DNA]</scope>
</reference>
<evidence type="ECO:0008006" key="12">
    <source>
        <dbReference type="Google" id="ProtNLM"/>
    </source>
</evidence>
<gene>
    <name evidence="10" type="ORF">Vbra_17364</name>
</gene>
<dbReference type="OMA" id="VELCKIF"/>
<evidence type="ECO:0000256" key="6">
    <source>
        <dbReference type="SAM" id="MobiDB-lite"/>
    </source>
</evidence>
<dbReference type="GO" id="GO:0016020">
    <property type="term" value="C:membrane"/>
    <property type="evidence" value="ECO:0007669"/>
    <property type="project" value="UniProtKB-SubCell"/>
</dbReference>
<name>A0A0G4GBY4_VITBC</name>
<evidence type="ECO:0000259" key="9">
    <source>
        <dbReference type="Pfam" id="PF13850"/>
    </source>
</evidence>
<accession>A0A0G4GBY4</accession>
<dbReference type="GO" id="GO:0005783">
    <property type="term" value="C:endoplasmic reticulum"/>
    <property type="evidence" value="ECO:0007669"/>
    <property type="project" value="TreeGrafter"/>
</dbReference>
<feature type="region of interest" description="Disordered" evidence="6">
    <location>
        <begin position="280"/>
        <end position="428"/>
    </location>
</feature>
<dbReference type="PANTHER" id="PTHR10984">
    <property type="entry name" value="ENDOPLASMIC RETICULUM-GOLGI INTERMEDIATE COMPARTMENT PROTEIN"/>
    <property type="match status" value="1"/>
</dbReference>
<feature type="domain" description="Endoplasmic reticulum vesicle transporter C-terminal" evidence="8">
    <location>
        <begin position="478"/>
        <end position="654"/>
    </location>
</feature>
<evidence type="ECO:0000256" key="7">
    <source>
        <dbReference type="SAM" id="Phobius"/>
    </source>
</evidence>
<protein>
    <recommendedName>
        <fullName evidence="12">Endoplasmic reticulum vesicle transporter C-terminal domain-containing protein</fullName>
    </recommendedName>
</protein>
<feature type="compositionally biased region" description="Pro residues" evidence="6">
    <location>
        <begin position="348"/>
        <end position="358"/>
    </location>
</feature>
<evidence type="ECO:0000256" key="5">
    <source>
        <dbReference type="ARBA" id="ARBA00023136"/>
    </source>
</evidence>
<evidence type="ECO:0000256" key="2">
    <source>
        <dbReference type="ARBA" id="ARBA00005648"/>
    </source>
</evidence>
<feature type="compositionally biased region" description="Polar residues" evidence="6">
    <location>
        <begin position="121"/>
        <end position="137"/>
    </location>
</feature>
<dbReference type="InterPro" id="IPR012936">
    <property type="entry name" value="Erv_C"/>
</dbReference>
<dbReference type="InterPro" id="IPR039542">
    <property type="entry name" value="Erv_N"/>
</dbReference>
<dbReference type="VEuPathDB" id="CryptoDB:Vbra_17364"/>
<dbReference type="STRING" id="1169540.A0A0G4GBY4"/>
<feature type="compositionally biased region" description="Low complexity" evidence="6">
    <location>
        <begin position="369"/>
        <end position="418"/>
    </location>
</feature>
<dbReference type="InParanoid" id="A0A0G4GBY4"/>
<dbReference type="InterPro" id="IPR045888">
    <property type="entry name" value="Erv"/>
</dbReference>
<evidence type="ECO:0000313" key="11">
    <source>
        <dbReference type="Proteomes" id="UP000041254"/>
    </source>
</evidence>
<keyword evidence="3 7" id="KW-0812">Transmembrane</keyword>
<dbReference type="PANTHER" id="PTHR10984:SF25">
    <property type="entry name" value="ENDOPLASMIC RETICULUM-GOLGI INTERMEDIATE COMPARTMENT PROTEIN 3"/>
    <property type="match status" value="1"/>
</dbReference>
<evidence type="ECO:0000256" key="4">
    <source>
        <dbReference type="ARBA" id="ARBA00022989"/>
    </source>
</evidence>
<keyword evidence="4 7" id="KW-1133">Transmembrane helix</keyword>
<keyword evidence="11" id="KW-1185">Reference proteome</keyword>
<dbReference type="Pfam" id="PF07970">
    <property type="entry name" value="COPIIcoated_ERV"/>
    <property type="match status" value="2"/>
</dbReference>
<evidence type="ECO:0000313" key="10">
    <source>
        <dbReference type="EMBL" id="CEM26352.1"/>
    </source>
</evidence>
<proteinExistence type="inferred from homology"/>
<feature type="domain" description="Endoplasmic reticulum vesicle transporter C-terminal" evidence="8">
    <location>
        <begin position="152"/>
        <end position="193"/>
    </location>
</feature>
<organism evidence="10 11">
    <name type="scientific">Vitrella brassicaformis (strain CCMP3155)</name>
    <dbReference type="NCBI Taxonomy" id="1169540"/>
    <lineage>
        <taxon>Eukaryota</taxon>
        <taxon>Sar</taxon>
        <taxon>Alveolata</taxon>
        <taxon>Colpodellida</taxon>
        <taxon>Vitrellaceae</taxon>
        <taxon>Vitrella</taxon>
    </lineage>
</organism>
<dbReference type="Proteomes" id="UP000041254">
    <property type="component" value="Unassembled WGS sequence"/>
</dbReference>
<evidence type="ECO:0000256" key="3">
    <source>
        <dbReference type="ARBA" id="ARBA00022692"/>
    </source>
</evidence>
<feature type="compositionally biased region" description="Pro residues" evidence="6">
    <location>
        <begin position="290"/>
        <end position="305"/>
    </location>
</feature>
<feature type="region of interest" description="Disordered" evidence="6">
    <location>
        <begin position="114"/>
        <end position="139"/>
    </location>
</feature>
<feature type="domain" description="Endoplasmic reticulum vesicle transporter N-terminal" evidence="9">
    <location>
        <begin position="3"/>
        <end position="94"/>
    </location>
</feature>